<proteinExistence type="predicted"/>
<comment type="caution">
    <text evidence="1">The sequence shown here is derived from an EMBL/GenBank/DDBJ whole genome shotgun (WGS) entry which is preliminary data.</text>
</comment>
<sequence length="63" mass="7476">GAEGPLWCQGRRSEVEENMNKAQILEELERLEGEKLQDYHPRVHELIVDWFLEHTDQLNDTET</sequence>
<accession>A0A0F9LZ19</accession>
<organism evidence="1">
    <name type="scientific">marine sediment metagenome</name>
    <dbReference type="NCBI Taxonomy" id="412755"/>
    <lineage>
        <taxon>unclassified sequences</taxon>
        <taxon>metagenomes</taxon>
        <taxon>ecological metagenomes</taxon>
    </lineage>
</organism>
<feature type="non-terminal residue" evidence="1">
    <location>
        <position position="1"/>
    </location>
</feature>
<dbReference type="EMBL" id="LAZR01009948">
    <property type="protein sequence ID" value="KKM69685.1"/>
    <property type="molecule type" value="Genomic_DNA"/>
</dbReference>
<protein>
    <submittedName>
        <fullName evidence="1">Uncharacterized protein</fullName>
    </submittedName>
</protein>
<gene>
    <name evidence="1" type="ORF">LCGC14_1448330</name>
</gene>
<reference evidence="1" key="1">
    <citation type="journal article" date="2015" name="Nature">
        <title>Complex archaea that bridge the gap between prokaryotes and eukaryotes.</title>
        <authorList>
            <person name="Spang A."/>
            <person name="Saw J.H."/>
            <person name="Jorgensen S.L."/>
            <person name="Zaremba-Niedzwiedzka K."/>
            <person name="Martijn J."/>
            <person name="Lind A.E."/>
            <person name="van Eijk R."/>
            <person name="Schleper C."/>
            <person name="Guy L."/>
            <person name="Ettema T.J."/>
        </authorList>
    </citation>
    <scope>NUCLEOTIDE SEQUENCE</scope>
</reference>
<name>A0A0F9LZ19_9ZZZZ</name>
<evidence type="ECO:0000313" key="1">
    <source>
        <dbReference type="EMBL" id="KKM69685.1"/>
    </source>
</evidence>
<dbReference type="AlphaFoldDB" id="A0A0F9LZ19"/>